<evidence type="ECO:0000313" key="4">
    <source>
        <dbReference type="Proteomes" id="UP000232688"/>
    </source>
</evidence>
<dbReference type="AlphaFoldDB" id="A0A2I1FFM8"/>
<evidence type="ECO:0000313" key="2">
    <source>
        <dbReference type="EMBL" id="PKB95522.1"/>
    </source>
</evidence>
<dbReference type="Proteomes" id="UP000232688">
    <property type="component" value="Unassembled WGS sequence"/>
</dbReference>
<dbReference type="Proteomes" id="UP000232722">
    <property type="component" value="Unassembled WGS sequence"/>
</dbReference>
<reference evidence="3 4" key="3">
    <citation type="submission" date="2017-10" db="EMBL/GenBank/DDBJ databases">
        <title>Extensive intraspecific genome diversity in a model arbuscular mycorrhizal fungus.</title>
        <authorList>
            <person name="Chen E.C.H."/>
            <person name="Morin E."/>
            <person name="Baudet D."/>
            <person name="Noel J."/>
            <person name="Ndikumana S."/>
            <person name="Charron P."/>
            <person name="St-Onge C."/>
            <person name="Giorgi J."/>
            <person name="Grigoriev I.V."/>
            <person name="Roux C."/>
            <person name="Martin F.M."/>
            <person name="Corradi N."/>
        </authorList>
    </citation>
    <scope>NUCLEOTIDE SEQUENCE [LARGE SCALE GENOMIC DNA]</scope>
    <source>
        <strain evidence="3 4">A1</strain>
    </source>
</reference>
<gene>
    <name evidence="3" type="ORF">RhiirA1_475726</name>
    <name evidence="2" type="ORF">RhiirA5_436562</name>
</gene>
<dbReference type="VEuPathDB" id="FungiDB:RhiirFUN_005927"/>
<dbReference type="EMBL" id="LLXH01002642">
    <property type="protein sequence ID" value="PKC55371.1"/>
    <property type="molecule type" value="Genomic_DNA"/>
</dbReference>
<evidence type="ECO:0000313" key="3">
    <source>
        <dbReference type="EMBL" id="PKC55371.1"/>
    </source>
</evidence>
<dbReference type="OrthoDB" id="2387217at2759"/>
<feature type="compositionally biased region" description="Basic and acidic residues" evidence="1">
    <location>
        <begin position="29"/>
        <end position="58"/>
    </location>
</feature>
<dbReference type="EMBL" id="LLXJ01004707">
    <property type="protein sequence ID" value="PKB95522.1"/>
    <property type="molecule type" value="Genomic_DNA"/>
</dbReference>
<evidence type="ECO:0000256" key="1">
    <source>
        <dbReference type="SAM" id="MobiDB-lite"/>
    </source>
</evidence>
<sequence>MILQTFLQILEKNTLTKIAKLEKQLKLLKEQTSKDNKKQNSEKQKTFEAVEQSDEKPKQSSIKEICKHKINCKKKQLYLEKNLLNGLHPSYNYYENIEWIYAMRHIYKKHLTEIANTTMYKDIDAGLLNNMIDKISKE</sequence>
<reference evidence="2 5" key="1">
    <citation type="submission" date="2016-04" db="EMBL/GenBank/DDBJ databases">
        <title>Genome analyses suggest a sexual origin of heterokaryosis in a supposedly ancient asexual fungus.</title>
        <authorList>
            <person name="Ropars J."/>
            <person name="Sedzielewska K."/>
            <person name="Noel J."/>
            <person name="Charron P."/>
            <person name="Farinelli L."/>
            <person name="Marton T."/>
            <person name="Kruger M."/>
            <person name="Pelin A."/>
            <person name="Brachmann A."/>
            <person name="Corradi N."/>
        </authorList>
    </citation>
    <scope>NUCLEOTIDE SEQUENCE [LARGE SCALE GENOMIC DNA]</scope>
    <source>
        <strain evidence="2 5">A5</strain>
    </source>
</reference>
<protein>
    <submittedName>
        <fullName evidence="3">Uncharacterized protein</fullName>
    </submittedName>
</protein>
<dbReference type="VEuPathDB" id="FungiDB:RhiirA1_475726"/>
<feature type="region of interest" description="Disordered" evidence="1">
    <location>
        <begin position="29"/>
        <end position="59"/>
    </location>
</feature>
<proteinExistence type="predicted"/>
<reference evidence="2 5" key="2">
    <citation type="submission" date="2017-09" db="EMBL/GenBank/DDBJ databases">
        <title>Extensive intraspecific genome diversity in a model arbuscular mycorrhizal fungus.</title>
        <authorList>
            <person name="Chen E.C."/>
            <person name="Morin E."/>
            <person name="Beaudet D."/>
            <person name="Noel J."/>
            <person name="Ndikumana S."/>
            <person name="Charron P."/>
            <person name="St-Onge C."/>
            <person name="Giorgi J."/>
            <person name="Grigoriev I.V."/>
            <person name="Roux C."/>
            <person name="Martin F.M."/>
            <person name="Corradi N."/>
        </authorList>
    </citation>
    <scope>NUCLEOTIDE SEQUENCE [LARGE SCALE GENOMIC DNA]</scope>
    <source>
        <strain evidence="2 5">A5</strain>
    </source>
</reference>
<reference evidence="3 4" key="4">
    <citation type="submission" date="2017-10" db="EMBL/GenBank/DDBJ databases">
        <title>Genome analyses suggest a sexual origin of heterokaryosis in a supposedly ancient asexual fungus.</title>
        <authorList>
            <person name="Corradi N."/>
            <person name="Sedzielewska K."/>
            <person name="Noel J."/>
            <person name="Charron P."/>
            <person name="Farinelli L."/>
            <person name="Marton T."/>
            <person name="Kruger M."/>
            <person name="Pelin A."/>
            <person name="Brachmann A."/>
            <person name="Corradi N."/>
        </authorList>
    </citation>
    <scope>NUCLEOTIDE SEQUENCE [LARGE SCALE GENOMIC DNA]</scope>
    <source>
        <strain evidence="3 4">A1</strain>
    </source>
</reference>
<comment type="caution">
    <text evidence="3">The sequence shown here is derived from an EMBL/GenBank/DDBJ whole genome shotgun (WGS) entry which is preliminary data.</text>
</comment>
<organism evidence="3 4">
    <name type="scientific">Rhizophagus irregularis</name>
    <dbReference type="NCBI Taxonomy" id="588596"/>
    <lineage>
        <taxon>Eukaryota</taxon>
        <taxon>Fungi</taxon>
        <taxon>Fungi incertae sedis</taxon>
        <taxon>Mucoromycota</taxon>
        <taxon>Glomeromycotina</taxon>
        <taxon>Glomeromycetes</taxon>
        <taxon>Glomerales</taxon>
        <taxon>Glomeraceae</taxon>
        <taxon>Rhizophagus</taxon>
    </lineage>
</organism>
<accession>A0A2I1FFM8</accession>
<name>A0A2I1FFM8_9GLOM</name>
<evidence type="ECO:0000313" key="5">
    <source>
        <dbReference type="Proteomes" id="UP000232722"/>
    </source>
</evidence>